<evidence type="ECO:0000256" key="1">
    <source>
        <dbReference type="ARBA" id="ARBA00022741"/>
    </source>
</evidence>
<dbReference type="Proteomes" id="UP000191055">
    <property type="component" value="Unassembled WGS sequence"/>
</dbReference>
<dbReference type="InterPro" id="IPR027417">
    <property type="entry name" value="P-loop_NTPase"/>
</dbReference>
<dbReference type="PANTHER" id="PTHR43788">
    <property type="entry name" value="DNA2/NAM7 HELICASE FAMILY MEMBER"/>
    <property type="match status" value="1"/>
</dbReference>
<dbReference type="GO" id="GO:0005524">
    <property type="term" value="F:ATP binding"/>
    <property type="evidence" value="ECO:0007669"/>
    <property type="project" value="UniProtKB-KW"/>
</dbReference>
<feature type="domain" description="UvrD-like helicase C-terminal" evidence="3">
    <location>
        <begin position="413"/>
        <end position="464"/>
    </location>
</feature>
<keyword evidence="1" id="KW-0547">Nucleotide-binding</keyword>
<accession>A0A1T5H9U9</accession>
<protein>
    <submittedName>
        <fullName evidence="4">Exodeoxyribonuclease-5</fullName>
    </submittedName>
</protein>
<dbReference type="KEGG" id="asx:CDL62_17495"/>
<dbReference type="EMBL" id="FUYV01000012">
    <property type="protein sequence ID" value="SKC17340.1"/>
    <property type="molecule type" value="Genomic_DNA"/>
</dbReference>
<dbReference type="Gene3D" id="3.40.50.300">
    <property type="entry name" value="P-loop containing nucleotide triphosphate hydrolases"/>
    <property type="match status" value="2"/>
</dbReference>
<dbReference type="CDD" id="cd17933">
    <property type="entry name" value="DEXSc_RecD-like"/>
    <property type="match status" value="1"/>
</dbReference>
<gene>
    <name evidence="4" type="ORF">SAMN03080601_02159</name>
</gene>
<dbReference type="RefSeq" id="WP_079557885.1">
    <property type="nucleotide sequence ID" value="NZ_CP021904.1"/>
</dbReference>
<dbReference type="PANTHER" id="PTHR43788:SF6">
    <property type="entry name" value="DNA HELICASE B"/>
    <property type="match status" value="1"/>
</dbReference>
<evidence type="ECO:0000313" key="4">
    <source>
        <dbReference type="EMBL" id="SKC17340.1"/>
    </source>
</evidence>
<dbReference type="Pfam" id="PF13538">
    <property type="entry name" value="UvrD_C_2"/>
    <property type="match status" value="1"/>
</dbReference>
<dbReference type="CDD" id="cd18809">
    <property type="entry name" value="SF1_C_RecD"/>
    <property type="match status" value="1"/>
</dbReference>
<dbReference type="AlphaFoldDB" id="A0A1T5H9U9"/>
<name>A0A1T5H9U9_9BACT</name>
<dbReference type="GO" id="GO:0003678">
    <property type="term" value="F:DNA helicase activity"/>
    <property type="evidence" value="ECO:0007669"/>
    <property type="project" value="UniProtKB-ARBA"/>
</dbReference>
<dbReference type="SUPFAM" id="SSF52540">
    <property type="entry name" value="P-loop containing nucleoside triphosphate hydrolases"/>
    <property type="match status" value="1"/>
</dbReference>
<sequence>MVKEHILNRISDIFKHNPTPSQKNAIDALASFMVSAKSMPLQLIKGYAGTGKTSLISSFVNVLGEIGIKCVLLAPTGRAAKVLSNSAGQPAFTIHKQIYRQKSSKDGFGGFLLGKNLLKDTVFIVDEASMIANNSSSGAVFGSGRLLDDLIQYVYEAENCRMVLIGDSAQLPPVGLDVSPALDAGELEAYGLDMNEVELTDVVRQTELSHILQNATYLRELLMNNLCDDYPKLEIVKGGDVKNITGAELQGEINHCYEQFGEEETLIVCRTNKRANQYNIGIRNSILFREDELSTGDYILVMKNNYHWVKEDDKVGFIANGDIARVVRIKKHYELYGYRFADVVCELVDYRAVEIDVRIILDSISSDGAGFSHEQQEKFLSTVMEDYADVSPGRKKFELARENDFYNALQIKFAYAMTCHKAQGGQWKAVFIDLGYFTEEYLGRELIRWLYTAVTRATERLYLVNFPKEFLK</sequence>
<dbReference type="Pfam" id="PF13604">
    <property type="entry name" value="AAA_30"/>
    <property type="match status" value="1"/>
</dbReference>
<evidence type="ECO:0000259" key="3">
    <source>
        <dbReference type="Pfam" id="PF13538"/>
    </source>
</evidence>
<dbReference type="STRING" id="889453.SAMN03080601_02159"/>
<keyword evidence="2" id="KW-0067">ATP-binding</keyword>
<proteinExistence type="predicted"/>
<organism evidence="4 5">
    <name type="scientific">Alkalitalea saponilacus</name>
    <dbReference type="NCBI Taxonomy" id="889453"/>
    <lineage>
        <taxon>Bacteria</taxon>
        <taxon>Pseudomonadati</taxon>
        <taxon>Bacteroidota</taxon>
        <taxon>Bacteroidia</taxon>
        <taxon>Marinilabiliales</taxon>
        <taxon>Marinilabiliaceae</taxon>
        <taxon>Alkalitalea</taxon>
    </lineage>
</organism>
<evidence type="ECO:0000256" key="2">
    <source>
        <dbReference type="ARBA" id="ARBA00022840"/>
    </source>
</evidence>
<reference evidence="5" key="1">
    <citation type="submission" date="2017-02" db="EMBL/GenBank/DDBJ databases">
        <authorList>
            <person name="Varghese N."/>
            <person name="Submissions S."/>
        </authorList>
    </citation>
    <scope>NUCLEOTIDE SEQUENCE [LARGE SCALE GENOMIC DNA]</scope>
    <source>
        <strain evidence="5">DSM 24412</strain>
    </source>
</reference>
<dbReference type="InterPro" id="IPR050534">
    <property type="entry name" value="Coronavir_polyprotein_1ab"/>
</dbReference>
<dbReference type="InterPro" id="IPR027785">
    <property type="entry name" value="UvrD-like_helicase_C"/>
</dbReference>
<dbReference type="OrthoDB" id="9803432at2"/>
<evidence type="ECO:0000313" key="5">
    <source>
        <dbReference type="Proteomes" id="UP000191055"/>
    </source>
</evidence>
<keyword evidence="5" id="KW-1185">Reference proteome</keyword>